<dbReference type="Proteomes" id="UP000595254">
    <property type="component" value="Chromosome"/>
</dbReference>
<keyword evidence="2" id="KW-1185">Reference proteome</keyword>
<reference evidence="1 2" key="1">
    <citation type="submission" date="2021-01" db="EMBL/GenBank/DDBJ databases">
        <title>FDA dAtabase for Regulatory Grade micrObial Sequences (FDA-ARGOS): Supporting development and validation of Infectious Disease Dx tests.</title>
        <authorList>
            <person name="Nelson B."/>
            <person name="Plummer A."/>
            <person name="Tallon L."/>
            <person name="Sadzewicz L."/>
            <person name="Zhao X."/>
            <person name="Boylan J."/>
            <person name="Ott S."/>
            <person name="Bowen H."/>
            <person name="Vavikolanu K."/>
            <person name="Mehta A."/>
            <person name="Aluvathingal J."/>
            <person name="Nadendla S."/>
            <person name="Myers T."/>
            <person name="Yan Y."/>
            <person name="Sichtig H."/>
        </authorList>
    </citation>
    <scope>NUCLEOTIDE SEQUENCE [LARGE SCALE GENOMIC DNA]</scope>
    <source>
        <strain evidence="1 2">FDAARGOS_1161</strain>
    </source>
</reference>
<evidence type="ECO:0000313" key="2">
    <source>
        <dbReference type="Proteomes" id="UP000595254"/>
    </source>
</evidence>
<organism evidence="1 2">
    <name type="scientific">Peribacillus psychrosaccharolyticus</name>
    <name type="common">Bacillus psychrosaccharolyticus</name>
    <dbReference type="NCBI Taxonomy" id="1407"/>
    <lineage>
        <taxon>Bacteria</taxon>
        <taxon>Bacillati</taxon>
        <taxon>Bacillota</taxon>
        <taxon>Bacilli</taxon>
        <taxon>Bacillales</taxon>
        <taxon>Bacillaceae</taxon>
        <taxon>Peribacillus</taxon>
    </lineage>
</organism>
<dbReference type="RefSeq" id="WP_040375339.1">
    <property type="nucleotide sequence ID" value="NZ_CP068053.1"/>
</dbReference>
<sequence>MAIEQGLPVPSIWGIDASMAGRPIVRGEFIINSITNNQIVGTSNFRSTQLPFNGTWDEKSNQITFNTPFATFSGALSLYEDPSIGIRHYILTGPFLMKAPSLQAGEYGNWLATTDVSYSQLSANEQISQNANALPPVGVFLTSDILYQSNGLP</sequence>
<proteinExistence type="predicted"/>
<name>A0A974NMQ8_PERPY</name>
<accession>A0A974NMQ8</accession>
<dbReference type="EMBL" id="CP068053">
    <property type="protein sequence ID" value="QQT00480.1"/>
    <property type="molecule type" value="Genomic_DNA"/>
</dbReference>
<dbReference type="KEGG" id="ppsr:I6J18_00545"/>
<gene>
    <name evidence="1" type="ORF">I6J18_00545</name>
</gene>
<dbReference type="AlphaFoldDB" id="A0A974NMQ8"/>
<protein>
    <submittedName>
        <fullName evidence="1">Uncharacterized protein</fullName>
    </submittedName>
</protein>
<evidence type="ECO:0000313" key="1">
    <source>
        <dbReference type="EMBL" id="QQT00480.1"/>
    </source>
</evidence>